<dbReference type="PANTHER" id="PTHR10110">
    <property type="entry name" value="SODIUM/HYDROGEN EXCHANGER"/>
    <property type="match status" value="1"/>
</dbReference>
<dbReference type="Proteomes" id="UP000001514">
    <property type="component" value="Unassembled WGS sequence"/>
</dbReference>
<feature type="transmembrane region" description="Helical" evidence="11">
    <location>
        <begin position="28"/>
        <end position="50"/>
    </location>
</feature>
<dbReference type="GO" id="GO:0051453">
    <property type="term" value="P:regulation of intracellular pH"/>
    <property type="evidence" value="ECO:0000318"/>
    <property type="project" value="GO_Central"/>
</dbReference>
<dbReference type="STRING" id="88036.D8RGI2"/>
<evidence type="ECO:0000256" key="10">
    <source>
        <dbReference type="ARBA" id="ARBA00047912"/>
    </source>
</evidence>
<feature type="transmembrane region" description="Helical" evidence="11">
    <location>
        <begin position="416"/>
        <end position="438"/>
    </location>
</feature>
<keyword evidence="5" id="KW-0915">Sodium</keyword>
<sequence length="517" mass="56993">MGMENVGWLYEFLVAKAAEISAAGSQRAAVISISLFVSLLCVCIVIGHYYEENRWLNQATIAIILGCAVGFVIYILSNNAELLSFDEQLLFIYLLPPIIFNAGFQVKKKQFFHNFGTIMLFGGSGVLISASIVTAGCRYMFPRLKLGNLQMRDYLALGTIFSATDTVATLQLLHQDETPLLYSLVFGEGVVNDATAVVLFRAVQRFEEAGLDGKAALRMIYEFVYLFSVSTVLGVVIGLIAAYVLKSLYFGKHSTDKEIALMALMAYLSYMLAELFQWSGILSVFFCGIFMSHYGWHNVSGSSKITSKHAFATFSSISESFMFLYVGTNVFNVNIWQLVDVRQVGSRITELCYAAGANFSREGGICLSNVRHLQLCPCVVIIWWSGIMRGAVSIALAYQQFSTSSGTMNTDYATMIYSTTGVVLFTTLVVGVVTKPLIATLLPHHLRHLEPSSPKDESCEEANEDGSSIFLRRSSLSMLLANPTSAVHSLWRGFDDSYMRPFFGGGGPVRDSDAWEA</sequence>
<evidence type="ECO:0000256" key="3">
    <source>
        <dbReference type="ARBA" id="ARBA00022692"/>
    </source>
</evidence>
<keyword evidence="4 11" id="KW-1133">Transmembrane helix</keyword>
<feature type="domain" description="Cation/H+ exchanger transmembrane" evidence="12">
    <location>
        <begin position="54"/>
        <end position="438"/>
    </location>
</feature>
<keyword evidence="2" id="KW-0813">Transport</keyword>
<dbReference type="Gene3D" id="6.10.140.1330">
    <property type="match status" value="1"/>
</dbReference>
<name>D8RGI2_SELML</name>
<accession>D8RGI2</accession>
<keyword evidence="6" id="KW-0406">Ion transport</keyword>
<dbReference type="InterPro" id="IPR018422">
    <property type="entry name" value="Cation/H_exchanger_CPA1"/>
</dbReference>
<evidence type="ECO:0000256" key="9">
    <source>
        <dbReference type="ARBA" id="ARBA00047524"/>
    </source>
</evidence>
<keyword evidence="8" id="KW-0739">Sodium transport</keyword>
<dbReference type="GO" id="GO:0098719">
    <property type="term" value="P:sodium ion import across plasma membrane"/>
    <property type="evidence" value="ECO:0000318"/>
    <property type="project" value="GO_Central"/>
</dbReference>
<keyword evidence="14" id="KW-1185">Reference proteome</keyword>
<feature type="transmembrane region" description="Helical" evidence="11">
    <location>
        <begin position="118"/>
        <end position="141"/>
    </location>
</feature>
<dbReference type="AlphaFoldDB" id="D8RGI2"/>
<evidence type="ECO:0000313" key="14">
    <source>
        <dbReference type="Proteomes" id="UP000001514"/>
    </source>
</evidence>
<keyword evidence="7 11" id="KW-0472">Membrane</keyword>
<keyword evidence="3 11" id="KW-0812">Transmembrane</keyword>
<dbReference type="Gramene" id="EFJ28602">
    <property type="protein sequence ID" value="EFJ28602"/>
    <property type="gene ID" value="SELMODRAFT_231555"/>
</dbReference>
<dbReference type="PANTHER" id="PTHR10110:SF179">
    <property type="entry name" value="SODIUM_HYDROGEN EXCHANGER 4"/>
    <property type="match status" value="1"/>
</dbReference>
<evidence type="ECO:0000259" key="12">
    <source>
        <dbReference type="Pfam" id="PF00999"/>
    </source>
</evidence>
<dbReference type="eggNOG" id="KOG1965">
    <property type="taxonomic scope" value="Eukaryota"/>
</dbReference>
<evidence type="ECO:0000256" key="6">
    <source>
        <dbReference type="ARBA" id="ARBA00023065"/>
    </source>
</evidence>
<dbReference type="EMBL" id="GL377579">
    <property type="protein sequence ID" value="EFJ28602.1"/>
    <property type="molecule type" value="Genomic_DNA"/>
</dbReference>
<evidence type="ECO:0000256" key="7">
    <source>
        <dbReference type="ARBA" id="ARBA00023136"/>
    </source>
</evidence>
<evidence type="ECO:0000256" key="11">
    <source>
        <dbReference type="SAM" id="Phobius"/>
    </source>
</evidence>
<feature type="transmembrane region" description="Helical" evidence="11">
    <location>
        <begin position="56"/>
        <end position="77"/>
    </location>
</feature>
<comment type="catalytic activity">
    <reaction evidence="10">
        <text>K(+)(in) + H(+)(out) = K(+)(out) + H(+)(in)</text>
        <dbReference type="Rhea" id="RHEA:29467"/>
        <dbReference type="ChEBI" id="CHEBI:15378"/>
        <dbReference type="ChEBI" id="CHEBI:29103"/>
    </reaction>
</comment>
<evidence type="ECO:0000256" key="8">
    <source>
        <dbReference type="ARBA" id="ARBA00023201"/>
    </source>
</evidence>
<comment type="catalytic activity">
    <reaction evidence="9">
        <text>Na(+)(in) + H(+)(out) = Na(+)(out) + H(+)(in)</text>
        <dbReference type="Rhea" id="RHEA:29419"/>
        <dbReference type="ChEBI" id="CHEBI:15378"/>
        <dbReference type="ChEBI" id="CHEBI:29101"/>
    </reaction>
</comment>
<dbReference type="GO" id="GO:0015386">
    <property type="term" value="F:potassium:proton antiporter activity"/>
    <property type="evidence" value="ECO:0000318"/>
    <property type="project" value="GO_Central"/>
</dbReference>
<dbReference type="PRINTS" id="PR01084">
    <property type="entry name" value="NAHEXCHNGR"/>
</dbReference>
<evidence type="ECO:0000313" key="13">
    <source>
        <dbReference type="EMBL" id="EFJ28602.1"/>
    </source>
</evidence>
<dbReference type="KEGG" id="smo:SELMODRAFT_231555"/>
<protein>
    <recommendedName>
        <fullName evidence="12">Cation/H+ exchanger transmembrane domain-containing protein</fullName>
    </recommendedName>
</protein>
<dbReference type="GO" id="GO:0015385">
    <property type="term" value="F:sodium:proton antiporter activity"/>
    <property type="evidence" value="ECO:0000318"/>
    <property type="project" value="GO_Central"/>
</dbReference>
<feature type="transmembrane region" description="Helical" evidence="11">
    <location>
        <begin position="223"/>
        <end position="245"/>
    </location>
</feature>
<dbReference type="Pfam" id="PF00999">
    <property type="entry name" value="Na_H_Exchanger"/>
    <property type="match status" value="1"/>
</dbReference>
<feature type="transmembrane region" description="Helical" evidence="11">
    <location>
        <begin position="275"/>
        <end position="296"/>
    </location>
</feature>
<proteinExistence type="predicted"/>
<dbReference type="GO" id="GO:0005886">
    <property type="term" value="C:plasma membrane"/>
    <property type="evidence" value="ECO:0000318"/>
    <property type="project" value="GO_Central"/>
</dbReference>
<feature type="transmembrane region" description="Helical" evidence="11">
    <location>
        <begin position="89"/>
        <end position="106"/>
    </location>
</feature>
<dbReference type="InterPro" id="IPR004709">
    <property type="entry name" value="NaH_exchanger"/>
</dbReference>
<evidence type="ECO:0000256" key="1">
    <source>
        <dbReference type="ARBA" id="ARBA00004141"/>
    </source>
</evidence>
<feature type="transmembrane region" description="Helical" evidence="11">
    <location>
        <begin position="375"/>
        <end position="396"/>
    </location>
</feature>
<organism evidence="14">
    <name type="scientific">Selaginella moellendorffii</name>
    <name type="common">Spikemoss</name>
    <dbReference type="NCBI Taxonomy" id="88036"/>
    <lineage>
        <taxon>Eukaryota</taxon>
        <taxon>Viridiplantae</taxon>
        <taxon>Streptophyta</taxon>
        <taxon>Embryophyta</taxon>
        <taxon>Tracheophyta</taxon>
        <taxon>Lycopodiopsida</taxon>
        <taxon>Selaginellales</taxon>
        <taxon>Selaginellaceae</taxon>
        <taxon>Selaginella</taxon>
    </lineage>
</organism>
<dbReference type="InterPro" id="IPR006153">
    <property type="entry name" value="Cation/H_exchanger_TM"/>
</dbReference>
<evidence type="ECO:0000256" key="5">
    <source>
        <dbReference type="ARBA" id="ARBA00023053"/>
    </source>
</evidence>
<dbReference type="InParanoid" id="D8RGI2"/>
<reference evidence="13 14" key="1">
    <citation type="journal article" date="2011" name="Science">
        <title>The Selaginella genome identifies genetic changes associated with the evolution of vascular plants.</title>
        <authorList>
            <person name="Banks J.A."/>
            <person name="Nishiyama T."/>
            <person name="Hasebe M."/>
            <person name="Bowman J.L."/>
            <person name="Gribskov M."/>
            <person name="dePamphilis C."/>
            <person name="Albert V.A."/>
            <person name="Aono N."/>
            <person name="Aoyama T."/>
            <person name="Ambrose B.A."/>
            <person name="Ashton N.W."/>
            <person name="Axtell M.J."/>
            <person name="Barker E."/>
            <person name="Barker M.S."/>
            <person name="Bennetzen J.L."/>
            <person name="Bonawitz N.D."/>
            <person name="Chapple C."/>
            <person name="Cheng C."/>
            <person name="Correa L.G."/>
            <person name="Dacre M."/>
            <person name="DeBarry J."/>
            <person name="Dreyer I."/>
            <person name="Elias M."/>
            <person name="Engstrom E.M."/>
            <person name="Estelle M."/>
            <person name="Feng L."/>
            <person name="Finet C."/>
            <person name="Floyd S.K."/>
            <person name="Frommer W.B."/>
            <person name="Fujita T."/>
            <person name="Gramzow L."/>
            <person name="Gutensohn M."/>
            <person name="Harholt J."/>
            <person name="Hattori M."/>
            <person name="Heyl A."/>
            <person name="Hirai T."/>
            <person name="Hiwatashi Y."/>
            <person name="Ishikawa M."/>
            <person name="Iwata M."/>
            <person name="Karol K.G."/>
            <person name="Koehler B."/>
            <person name="Kolukisaoglu U."/>
            <person name="Kubo M."/>
            <person name="Kurata T."/>
            <person name="Lalonde S."/>
            <person name="Li K."/>
            <person name="Li Y."/>
            <person name="Litt A."/>
            <person name="Lyons E."/>
            <person name="Manning G."/>
            <person name="Maruyama T."/>
            <person name="Michael T.P."/>
            <person name="Mikami K."/>
            <person name="Miyazaki S."/>
            <person name="Morinaga S."/>
            <person name="Murata T."/>
            <person name="Mueller-Roeber B."/>
            <person name="Nelson D.R."/>
            <person name="Obara M."/>
            <person name="Oguri Y."/>
            <person name="Olmstead R.G."/>
            <person name="Onodera N."/>
            <person name="Petersen B.L."/>
            <person name="Pils B."/>
            <person name="Prigge M."/>
            <person name="Rensing S.A."/>
            <person name="Riano-Pachon D.M."/>
            <person name="Roberts A.W."/>
            <person name="Sato Y."/>
            <person name="Scheller H.V."/>
            <person name="Schulz B."/>
            <person name="Schulz C."/>
            <person name="Shakirov E.V."/>
            <person name="Shibagaki N."/>
            <person name="Shinohara N."/>
            <person name="Shippen D.E."/>
            <person name="Soerensen I."/>
            <person name="Sotooka R."/>
            <person name="Sugimoto N."/>
            <person name="Sugita M."/>
            <person name="Sumikawa N."/>
            <person name="Tanurdzic M."/>
            <person name="Theissen G."/>
            <person name="Ulvskov P."/>
            <person name="Wakazuki S."/>
            <person name="Weng J.K."/>
            <person name="Willats W.W."/>
            <person name="Wipf D."/>
            <person name="Wolf P.G."/>
            <person name="Yang L."/>
            <person name="Zimmer A.D."/>
            <person name="Zhu Q."/>
            <person name="Mitros T."/>
            <person name="Hellsten U."/>
            <person name="Loque D."/>
            <person name="Otillar R."/>
            <person name="Salamov A."/>
            <person name="Schmutz J."/>
            <person name="Shapiro H."/>
            <person name="Lindquist E."/>
            <person name="Lucas S."/>
            <person name="Rokhsar D."/>
            <person name="Grigoriev I.V."/>
        </authorList>
    </citation>
    <scope>NUCLEOTIDE SEQUENCE [LARGE SCALE GENOMIC DNA]</scope>
</reference>
<evidence type="ECO:0000256" key="4">
    <source>
        <dbReference type="ARBA" id="ARBA00022989"/>
    </source>
</evidence>
<comment type="subcellular location">
    <subcellularLocation>
        <location evidence="1">Membrane</location>
        <topology evidence="1">Multi-pass membrane protein</topology>
    </subcellularLocation>
</comment>
<dbReference type="GO" id="GO:0071805">
    <property type="term" value="P:potassium ion transmembrane transport"/>
    <property type="evidence" value="ECO:0000318"/>
    <property type="project" value="GO_Central"/>
</dbReference>
<dbReference type="HOGENOM" id="CLU_005912_11_2_1"/>
<evidence type="ECO:0000256" key="2">
    <source>
        <dbReference type="ARBA" id="ARBA00022448"/>
    </source>
</evidence>
<gene>
    <name evidence="13" type="ORF">SELMODRAFT_231555</name>
</gene>